<evidence type="ECO:0000313" key="7">
    <source>
        <dbReference type="EMBL" id="SNZ05676.1"/>
    </source>
</evidence>
<dbReference type="Gene3D" id="3.40.640.10">
    <property type="entry name" value="Type I PLP-dependent aspartate aminotransferase-like (Major domain)"/>
    <property type="match status" value="1"/>
</dbReference>
<evidence type="ECO:0000256" key="1">
    <source>
        <dbReference type="ARBA" id="ARBA00005384"/>
    </source>
</evidence>
<dbReference type="Gene3D" id="3.90.1150.10">
    <property type="entry name" value="Aspartate Aminotransferase, domain 1"/>
    <property type="match status" value="1"/>
</dbReference>
<keyword evidence="7" id="KW-0808">Transferase</keyword>
<evidence type="ECO:0000256" key="2">
    <source>
        <dbReference type="ARBA" id="ARBA00022898"/>
    </source>
</evidence>
<organism evidence="7 8">
    <name type="scientific">Cohaesibacter gelatinilyticus</name>
    <dbReference type="NCBI Taxonomy" id="372072"/>
    <lineage>
        <taxon>Bacteria</taxon>
        <taxon>Pseudomonadati</taxon>
        <taxon>Pseudomonadota</taxon>
        <taxon>Alphaproteobacteria</taxon>
        <taxon>Hyphomicrobiales</taxon>
        <taxon>Cohaesibacteraceae</taxon>
    </lineage>
</organism>
<evidence type="ECO:0000313" key="8">
    <source>
        <dbReference type="Proteomes" id="UP000219439"/>
    </source>
</evidence>
<dbReference type="InterPro" id="IPR000524">
    <property type="entry name" value="Tscrpt_reg_HTH_GntR"/>
</dbReference>
<protein>
    <submittedName>
        <fullName evidence="7">DNA-binding transcriptional regulator, MocR family, contains an aminotransferase domain</fullName>
    </submittedName>
</protein>
<dbReference type="InterPro" id="IPR015421">
    <property type="entry name" value="PyrdxlP-dep_Trfase_major"/>
</dbReference>
<dbReference type="Gene3D" id="1.10.10.10">
    <property type="entry name" value="Winged helix-like DNA-binding domain superfamily/Winged helix DNA-binding domain"/>
    <property type="match status" value="1"/>
</dbReference>
<gene>
    <name evidence="7" type="ORF">SAMN06265368_0178</name>
</gene>
<dbReference type="GO" id="GO:0008483">
    <property type="term" value="F:transaminase activity"/>
    <property type="evidence" value="ECO:0007669"/>
    <property type="project" value="UniProtKB-KW"/>
</dbReference>
<dbReference type="SMART" id="SM00345">
    <property type="entry name" value="HTH_GNTR"/>
    <property type="match status" value="1"/>
</dbReference>
<dbReference type="InterPro" id="IPR015424">
    <property type="entry name" value="PyrdxlP-dep_Trfase"/>
</dbReference>
<keyword evidence="3" id="KW-0805">Transcription regulation</keyword>
<evidence type="ECO:0000256" key="3">
    <source>
        <dbReference type="ARBA" id="ARBA00023015"/>
    </source>
</evidence>
<dbReference type="Pfam" id="PF00155">
    <property type="entry name" value="Aminotran_1_2"/>
    <property type="match status" value="1"/>
</dbReference>
<evidence type="ECO:0000256" key="4">
    <source>
        <dbReference type="ARBA" id="ARBA00023125"/>
    </source>
</evidence>
<evidence type="ECO:0000259" key="6">
    <source>
        <dbReference type="PROSITE" id="PS50949"/>
    </source>
</evidence>
<dbReference type="CDD" id="cd00609">
    <property type="entry name" value="AAT_like"/>
    <property type="match status" value="1"/>
</dbReference>
<dbReference type="PROSITE" id="PS50949">
    <property type="entry name" value="HTH_GNTR"/>
    <property type="match status" value="1"/>
</dbReference>
<dbReference type="AlphaFoldDB" id="A0A285NCL0"/>
<dbReference type="InterPro" id="IPR036390">
    <property type="entry name" value="WH_DNA-bd_sf"/>
</dbReference>
<comment type="similarity">
    <text evidence="1">In the C-terminal section; belongs to the class-I pyridoxal-phosphate-dependent aminotransferase family.</text>
</comment>
<keyword evidence="5" id="KW-0804">Transcription</keyword>
<dbReference type="SUPFAM" id="SSF46785">
    <property type="entry name" value="Winged helix' DNA-binding domain"/>
    <property type="match status" value="1"/>
</dbReference>
<dbReference type="PANTHER" id="PTHR46577">
    <property type="entry name" value="HTH-TYPE TRANSCRIPTIONAL REGULATORY PROTEIN GABR"/>
    <property type="match status" value="1"/>
</dbReference>
<dbReference type="Proteomes" id="UP000219439">
    <property type="component" value="Unassembled WGS sequence"/>
</dbReference>
<reference evidence="7 8" key="1">
    <citation type="submission" date="2017-09" db="EMBL/GenBank/DDBJ databases">
        <authorList>
            <person name="Ehlers B."/>
            <person name="Leendertz F.H."/>
        </authorList>
    </citation>
    <scope>NUCLEOTIDE SEQUENCE [LARGE SCALE GENOMIC DNA]</scope>
    <source>
        <strain evidence="7 8">DSM 18289</strain>
    </source>
</reference>
<dbReference type="InterPro" id="IPR036388">
    <property type="entry name" value="WH-like_DNA-bd_sf"/>
</dbReference>
<evidence type="ECO:0000256" key="5">
    <source>
        <dbReference type="ARBA" id="ARBA00023163"/>
    </source>
</evidence>
<keyword evidence="2" id="KW-0663">Pyridoxal phosphate</keyword>
<dbReference type="SUPFAM" id="SSF53383">
    <property type="entry name" value="PLP-dependent transferases"/>
    <property type="match status" value="1"/>
</dbReference>
<name>A0A285NCL0_9HYPH</name>
<sequence length="456" mass="50291">MAQTLSWLPDLSKREGPLYQALADQLANDIASGRLEVGTRLPPQRALAWELGCTHGTVTRAYERAEKMGLVQGEIGRGTYVKGHETLPSPLSPPANQGAELDFARNFSLPHLDPDLSAALGYLSSQSGLNSLLNYVPADGLLRHKEAGAFFFRHFAVTCSVEDVLVTSGAQHGLQVVLQSLFREGDYLAVDELSYPNLISASHRLGVRLVPVRRDCEGMSADHLQDLCKRRSITGLMVLPNVHNPTGEQLSRSRFEALADIAERFDLPVIEDDPYSALMQGHKQSLTQLIPNRVCAIGTTSKIVGGGLRTGFLYAPSRYRAKLVRAIADTSWMASPILAEIAKYWIEQGEMERTLERKRKILQQRHKIAKQALGQAAFLLPDRLSCWLELPDHWNPAVLELEAERHGISLLGSHHFVVGNSQAPKAVRLALGTVADDEKFSKGLKLLSTIIQHNPE</sequence>
<dbReference type="InterPro" id="IPR015422">
    <property type="entry name" value="PyrdxlP-dep_Trfase_small"/>
</dbReference>
<dbReference type="Pfam" id="PF00392">
    <property type="entry name" value="GntR"/>
    <property type="match status" value="1"/>
</dbReference>
<dbReference type="OrthoDB" id="9804020at2"/>
<keyword evidence="7" id="KW-0032">Aminotransferase</keyword>
<dbReference type="GO" id="GO:0003700">
    <property type="term" value="F:DNA-binding transcription factor activity"/>
    <property type="evidence" value="ECO:0007669"/>
    <property type="project" value="InterPro"/>
</dbReference>
<dbReference type="GO" id="GO:0030170">
    <property type="term" value="F:pyridoxal phosphate binding"/>
    <property type="evidence" value="ECO:0007669"/>
    <property type="project" value="InterPro"/>
</dbReference>
<accession>A0A285NCL0</accession>
<dbReference type="PANTHER" id="PTHR46577:SF1">
    <property type="entry name" value="HTH-TYPE TRANSCRIPTIONAL REGULATORY PROTEIN GABR"/>
    <property type="match status" value="1"/>
</dbReference>
<proteinExistence type="inferred from homology"/>
<feature type="domain" description="HTH gntR-type" evidence="6">
    <location>
        <begin position="16"/>
        <end position="84"/>
    </location>
</feature>
<keyword evidence="8" id="KW-1185">Reference proteome</keyword>
<dbReference type="RefSeq" id="WP_097151530.1">
    <property type="nucleotide sequence ID" value="NZ_OBEL01000001.1"/>
</dbReference>
<dbReference type="CDD" id="cd07377">
    <property type="entry name" value="WHTH_GntR"/>
    <property type="match status" value="1"/>
</dbReference>
<dbReference type="InterPro" id="IPR004839">
    <property type="entry name" value="Aminotransferase_I/II_large"/>
</dbReference>
<keyword evidence="4 7" id="KW-0238">DNA-binding</keyword>
<dbReference type="GO" id="GO:0003677">
    <property type="term" value="F:DNA binding"/>
    <property type="evidence" value="ECO:0007669"/>
    <property type="project" value="UniProtKB-KW"/>
</dbReference>
<dbReference type="InterPro" id="IPR051446">
    <property type="entry name" value="HTH_trans_reg/aminotransferase"/>
</dbReference>
<dbReference type="EMBL" id="OBEL01000001">
    <property type="protein sequence ID" value="SNZ05676.1"/>
    <property type="molecule type" value="Genomic_DNA"/>
</dbReference>